<evidence type="ECO:0000313" key="11">
    <source>
        <dbReference type="EMBL" id="EHO40874.1"/>
    </source>
</evidence>
<dbReference type="Pfam" id="PF00885">
    <property type="entry name" value="DMRL_synthase"/>
    <property type="match status" value="1"/>
</dbReference>
<reference evidence="10 13" key="2">
    <citation type="submission" date="2016-11" db="EMBL/GenBank/DDBJ databases">
        <title>Genomic analysis of Caldithrix abyssi and proposal of a novel bacterial phylum Caldithrichaeota.</title>
        <authorList>
            <person name="Kublanov I."/>
            <person name="Sigalova O."/>
            <person name="Gavrilov S."/>
            <person name="Lebedinsky A."/>
            <person name="Ivanova N."/>
            <person name="Daum C."/>
            <person name="Reddy T."/>
            <person name="Klenk H.P."/>
            <person name="Goker M."/>
            <person name="Reva O."/>
            <person name="Miroshnichenko M."/>
            <person name="Kyprides N."/>
            <person name="Woyke T."/>
            <person name="Gelfand M."/>
        </authorList>
    </citation>
    <scope>NUCLEOTIDE SEQUENCE [LARGE SCALE GENOMIC DNA]</scope>
    <source>
        <strain evidence="10 13">LF13</strain>
    </source>
</reference>
<dbReference type="PANTHER" id="PTHR21058:SF0">
    <property type="entry name" value="6,7-DIMETHYL-8-RIBITYLLUMAZINE SYNTHASE"/>
    <property type="match status" value="1"/>
</dbReference>
<dbReference type="Proteomes" id="UP000183868">
    <property type="component" value="Chromosome"/>
</dbReference>
<keyword evidence="4 9" id="KW-0686">Riboflavin biosynthesis</keyword>
<accession>H1XXZ9</accession>
<comment type="similarity">
    <text evidence="2 9">Belongs to the DMRL synthase family.</text>
</comment>
<dbReference type="STRING" id="880073.Cabys_3880"/>
<dbReference type="UniPathway" id="UPA00275">
    <property type="reaction ID" value="UER00404"/>
</dbReference>
<dbReference type="FunFam" id="3.40.50.960:FF:000001">
    <property type="entry name" value="6,7-dimethyl-8-ribityllumazine synthase"/>
    <property type="match status" value="1"/>
</dbReference>
<dbReference type="HOGENOM" id="CLU_089358_1_1_0"/>
<evidence type="ECO:0000313" key="13">
    <source>
        <dbReference type="Proteomes" id="UP000183868"/>
    </source>
</evidence>
<evidence type="ECO:0000256" key="9">
    <source>
        <dbReference type="HAMAP-Rule" id="MF_00178"/>
    </source>
</evidence>
<dbReference type="InterPro" id="IPR002180">
    <property type="entry name" value="LS/RS"/>
</dbReference>
<dbReference type="KEGG" id="caby:Cabys_3880"/>
<dbReference type="NCBIfam" id="NF000812">
    <property type="entry name" value="PRK00061.1-4"/>
    <property type="match status" value="1"/>
</dbReference>
<dbReference type="Proteomes" id="UP000004671">
    <property type="component" value="Chromosome"/>
</dbReference>
<feature type="binding site" evidence="9">
    <location>
        <position position="22"/>
    </location>
    <ligand>
        <name>5-amino-6-(D-ribitylamino)uracil</name>
        <dbReference type="ChEBI" id="CHEBI:15934"/>
    </ligand>
</feature>
<dbReference type="PaxDb" id="880073-Calab_1248"/>
<dbReference type="GO" id="GO:0000906">
    <property type="term" value="F:6,7-dimethyl-8-ribityllumazine synthase activity"/>
    <property type="evidence" value="ECO:0007669"/>
    <property type="project" value="UniProtKB-UniRule"/>
</dbReference>
<dbReference type="AlphaFoldDB" id="H1XXZ9"/>
<dbReference type="EMBL" id="CP018099">
    <property type="protein sequence ID" value="APF20625.1"/>
    <property type="molecule type" value="Genomic_DNA"/>
</dbReference>
<keyword evidence="5 9" id="KW-0808">Transferase</keyword>
<name>H1XXZ9_CALAY</name>
<dbReference type="GO" id="GO:0005829">
    <property type="term" value="C:cytosol"/>
    <property type="evidence" value="ECO:0007669"/>
    <property type="project" value="TreeGrafter"/>
</dbReference>
<organism evidence="11 12">
    <name type="scientific">Caldithrix abyssi DSM 13497</name>
    <dbReference type="NCBI Taxonomy" id="880073"/>
    <lineage>
        <taxon>Bacteria</taxon>
        <taxon>Pseudomonadati</taxon>
        <taxon>Calditrichota</taxon>
        <taxon>Calditrichia</taxon>
        <taxon>Calditrichales</taxon>
        <taxon>Calditrichaceae</taxon>
        <taxon>Caldithrix</taxon>
    </lineage>
</organism>
<gene>
    <name evidence="9 10" type="primary">ribH</name>
    <name evidence="10" type="ORF">Cabys_3880</name>
    <name evidence="11" type="ORF">Calab_1248</name>
</gene>
<evidence type="ECO:0000256" key="7">
    <source>
        <dbReference type="ARBA" id="ARBA00058151"/>
    </source>
</evidence>
<comment type="pathway">
    <text evidence="1 9">Cofactor biosynthesis; riboflavin biosynthesis; riboflavin from 2-hydroxy-3-oxobutyl phosphate and 5-amino-6-(D-ribitylamino)uracil: step 1/2.</text>
</comment>
<evidence type="ECO:0000256" key="2">
    <source>
        <dbReference type="ARBA" id="ARBA00007424"/>
    </source>
</evidence>
<feature type="binding site" evidence="9">
    <location>
        <position position="127"/>
    </location>
    <ligand>
        <name>(2S)-2-hydroxy-3-oxobutyl phosphate</name>
        <dbReference type="ChEBI" id="CHEBI:58830"/>
    </ligand>
</feature>
<dbReference type="GO" id="GO:0009231">
    <property type="term" value="P:riboflavin biosynthetic process"/>
    <property type="evidence" value="ECO:0007669"/>
    <property type="project" value="UniProtKB-UniRule"/>
</dbReference>
<evidence type="ECO:0000256" key="6">
    <source>
        <dbReference type="ARBA" id="ARBA00048785"/>
    </source>
</evidence>
<comment type="function">
    <text evidence="7 9">Catalyzes the formation of 6,7-dimethyl-8-ribityllumazine by condensation of 5-amino-6-(D-ribitylamino)uracil with 3,4-dihydroxy-2-butanone 4-phosphate. This is the penultimate step in the biosynthesis of riboflavin.</text>
</comment>
<keyword evidence="12" id="KW-1185">Reference proteome</keyword>
<dbReference type="PANTHER" id="PTHR21058">
    <property type="entry name" value="6,7-DIMETHYL-8-RIBITYLLUMAZINE SYNTHASE DMRL SYNTHASE LUMAZINE SYNTHASE"/>
    <property type="match status" value="1"/>
</dbReference>
<comment type="catalytic activity">
    <reaction evidence="6 9">
        <text>(2S)-2-hydroxy-3-oxobutyl phosphate + 5-amino-6-(D-ribitylamino)uracil = 6,7-dimethyl-8-(1-D-ribityl)lumazine + phosphate + 2 H2O + H(+)</text>
        <dbReference type="Rhea" id="RHEA:26152"/>
        <dbReference type="ChEBI" id="CHEBI:15377"/>
        <dbReference type="ChEBI" id="CHEBI:15378"/>
        <dbReference type="ChEBI" id="CHEBI:15934"/>
        <dbReference type="ChEBI" id="CHEBI:43474"/>
        <dbReference type="ChEBI" id="CHEBI:58201"/>
        <dbReference type="ChEBI" id="CHEBI:58830"/>
        <dbReference type="EC" id="2.5.1.78"/>
    </reaction>
</comment>
<dbReference type="CDD" id="cd09209">
    <property type="entry name" value="Lumazine_synthase-I"/>
    <property type="match status" value="1"/>
</dbReference>
<feature type="binding site" evidence="9">
    <location>
        <begin position="85"/>
        <end position="86"/>
    </location>
    <ligand>
        <name>(2S)-2-hydroxy-3-oxobutyl phosphate</name>
        <dbReference type="ChEBI" id="CHEBI:58830"/>
    </ligand>
</feature>
<feature type="binding site" evidence="9">
    <location>
        <begin position="80"/>
        <end position="82"/>
    </location>
    <ligand>
        <name>5-amino-6-(D-ribitylamino)uracil</name>
        <dbReference type="ChEBI" id="CHEBI:15934"/>
    </ligand>
</feature>
<feature type="binding site" evidence="9">
    <location>
        <begin position="56"/>
        <end position="58"/>
    </location>
    <ligand>
        <name>5-amino-6-(D-ribitylamino)uracil</name>
        <dbReference type="ChEBI" id="CHEBI:15934"/>
    </ligand>
</feature>
<dbReference type="eggNOG" id="COG0054">
    <property type="taxonomic scope" value="Bacteria"/>
</dbReference>
<dbReference type="InterPro" id="IPR034964">
    <property type="entry name" value="LS"/>
</dbReference>
<dbReference type="EMBL" id="CM001402">
    <property type="protein sequence ID" value="EHO40874.1"/>
    <property type="molecule type" value="Genomic_DNA"/>
</dbReference>
<dbReference type="InterPro" id="IPR036467">
    <property type="entry name" value="LS/RS_sf"/>
</dbReference>
<proteinExistence type="inferred from homology"/>
<reference evidence="11 12" key="1">
    <citation type="submission" date="2011-09" db="EMBL/GenBank/DDBJ databases">
        <title>The permanent draft genome of Caldithrix abyssi DSM 13497.</title>
        <authorList>
            <consortium name="US DOE Joint Genome Institute (JGI-PGF)"/>
            <person name="Lucas S."/>
            <person name="Han J."/>
            <person name="Lapidus A."/>
            <person name="Bruce D."/>
            <person name="Goodwin L."/>
            <person name="Pitluck S."/>
            <person name="Peters L."/>
            <person name="Kyrpides N."/>
            <person name="Mavromatis K."/>
            <person name="Ivanova N."/>
            <person name="Mikhailova N."/>
            <person name="Chertkov O."/>
            <person name="Detter J.C."/>
            <person name="Tapia R."/>
            <person name="Han C."/>
            <person name="Land M."/>
            <person name="Hauser L."/>
            <person name="Markowitz V."/>
            <person name="Cheng J.-F."/>
            <person name="Hugenholtz P."/>
            <person name="Woyke T."/>
            <person name="Wu D."/>
            <person name="Spring S."/>
            <person name="Brambilla E."/>
            <person name="Klenk H.-P."/>
            <person name="Eisen J.A."/>
        </authorList>
    </citation>
    <scope>NUCLEOTIDE SEQUENCE [LARGE SCALE GENOMIC DNA]</scope>
    <source>
        <strain evidence="11 12">DSM 13497</strain>
    </source>
</reference>
<evidence type="ECO:0000313" key="12">
    <source>
        <dbReference type="Proteomes" id="UP000004671"/>
    </source>
</evidence>
<feature type="binding site" evidence="9">
    <location>
        <position position="113"/>
    </location>
    <ligand>
        <name>5-amino-6-(D-ribitylamino)uracil</name>
        <dbReference type="ChEBI" id="CHEBI:15934"/>
    </ligand>
</feature>
<protein>
    <recommendedName>
        <fullName evidence="8 9">6,7-dimethyl-8-ribityllumazine synthase</fullName>
        <shortName evidence="9">DMRL synthase</shortName>
        <shortName evidence="9">LS</shortName>
        <shortName evidence="9">Lumazine synthase</shortName>
        <ecNumber evidence="3 9">2.5.1.78</ecNumber>
    </recommendedName>
</protein>
<dbReference type="GO" id="GO:0009349">
    <property type="term" value="C:riboflavin synthase complex"/>
    <property type="evidence" value="ECO:0007669"/>
    <property type="project" value="UniProtKB-UniRule"/>
</dbReference>
<dbReference type="RefSeq" id="WP_006927937.1">
    <property type="nucleotide sequence ID" value="NZ_CM001402.1"/>
</dbReference>
<sequence>MQKIEGKLSARGKKFALVVSRFNEFIGNKLLEGALDCLTRHHCEEDDITVIWVPGSFEIPLVAKKLAKTGKYDGVICLGAVIRGATPHFDYVAAEVSKGIAHTALETEVPVIFGIITSDTIEQAIERAGTKAGNKGWDAALAAIEMADLMSKL</sequence>
<evidence type="ECO:0000256" key="5">
    <source>
        <dbReference type="ARBA" id="ARBA00022679"/>
    </source>
</evidence>
<evidence type="ECO:0000256" key="8">
    <source>
        <dbReference type="ARBA" id="ARBA00072606"/>
    </source>
</evidence>
<dbReference type="OrthoDB" id="9809709at2"/>
<evidence type="ECO:0000313" key="10">
    <source>
        <dbReference type="EMBL" id="APF20625.1"/>
    </source>
</evidence>
<dbReference type="EC" id="2.5.1.78" evidence="3 9"/>
<dbReference type="NCBIfam" id="TIGR00114">
    <property type="entry name" value="lumazine-synth"/>
    <property type="match status" value="1"/>
</dbReference>
<dbReference type="HAMAP" id="MF_00178">
    <property type="entry name" value="Lumazine_synth"/>
    <property type="match status" value="1"/>
</dbReference>
<dbReference type="InParanoid" id="H1XXZ9"/>
<feature type="active site" description="Proton donor" evidence="9">
    <location>
        <position position="88"/>
    </location>
</feature>
<evidence type="ECO:0000256" key="1">
    <source>
        <dbReference type="ARBA" id="ARBA00004917"/>
    </source>
</evidence>
<evidence type="ECO:0000256" key="4">
    <source>
        <dbReference type="ARBA" id="ARBA00022619"/>
    </source>
</evidence>
<dbReference type="SUPFAM" id="SSF52121">
    <property type="entry name" value="Lumazine synthase"/>
    <property type="match status" value="1"/>
</dbReference>
<evidence type="ECO:0000256" key="3">
    <source>
        <dbReference type="ARBA" id="ARBA00012664"/>
    </source>
</evidence>
<dbReference type="FunCoup" id="H1XXZ9">
    <property type="interactions" value="537"/>
</dbReference>
<dbReference type="Gene3D" id="3.40.50.960">
    <property type="entry name" value="Lumazine/riboflavin synthase"/>
    <property type="match status" value="1"/>
</dbReference>